<protein>
    <submittedName>
        <fullName evidence="1">Uncharacterized protein</fullName>
    </submittedName>
</protein>
<reference evidence="1" key="1">
    <citation type="submission" date="2017-05" db="UniProtKB">
        <authorList>
            <consortium name="EnsemblMetazoa"/>
        </authorList>
    </citation>
    <scope>IDENTIFICATION</scope>
</reference>
<sequence length="148" mass="16520">MGCILDTAVHHQNDTTFKTSTFTEIYKEGVSGYISESPTGLLYIQNENLYFSESRQPLPCTATFKKLRQYPLQDIISIDIINSTLRCSDGFKLEAPVLKICTINATLLASGENEDNSMQEFSLALQDLQGSHFSHPPPFYSNESSSLL</sequence>
<organism evidence="1">
    <name type="scientific">Amphimedon queenslandica</name>
    <name type="common">Sponge</name>
    <dbReference type="NCBI Taxonomy" id="400682"/>
    <lineage>
        <taxon>Eukaryota</taxon>
        <taxon>Metazoa</taxon>
        <taxon>Porifera</taxon>
        <taxon>Demospongiae</taxon>
        <taxon>Heteroscleromorpha</taxon>
        <taxon>Haplosclerida</taxon>
        <taxon>Niphatidae</taxon>
        <taxon>Amphimedon</taxon>
    </lineage>
</organism>
<proteinExistence type="predicted"/>
<name>A0A1X7UN53_AMPQE</name>
<dbReference type="InParanoid" id="A0A1X7UN53"/>
<evidence type="ECO:0000313" key="1">
    <source>
        <dbReference type="EnsemblMetazoa" id="Aqu2.1.28842_001"/>
    </source>
</evidence>
<dbReference type="EnsemblMetazoa" id="Aqu2.1.28842_001">
    <property type="protein sequence ID" value="Aqu2.1.28842_001"/>
    <property type="gene ID" value="Aqu2.1.28842"/>
</dbReference>
<dbReference type="AlphaFoldDB" id="A0A1X7UN53"/>
<accession>A0A1X7UN53</accession>